<name>A0A5C7H7H7_9ROSI</name>
<dbReference type="PANTHER" id="PTHR47947:SF8">
    <property type="entry name" value="CYTOCHROME P450 82C4-LIKE"/>
    <property type="match status" value="1"/>
</dbReference>
<dbReference type="InterPro" id="IPR001128">
    <property type="entry name" value="Cyt_P450"/>
</dbReference>
<evidence type="ECO:0000256" key="6">
    <source>
        <dbReference type="ARBA" id="ARBA00023033"/>
    </source>
</evidence>
<accession>A0A5C7H7H7</accession>
<dbReference type="PROSITE" id="PS00086">
    <property type="entry name" value="CYTOCHROME_P450"/>
    <property type="match status" value="1"/>
</dbReference>
<dbReference type="GO" id="GO:0016705">
    <property type="term" value="F:oxidoreductase activity, acting on paired donors, with incorporation or reduction of molecular oxygen"/>
    <property type="evidence" value="ECO:0007669"/>
    <property type="project" value="InterPro"/>
</dbReference>
<comment type="similarity">
    <text evidence="1 8">Belongs to the cytochrome P450 family.</text>
</comment>
<keyword evidence="2 7" id="KW-0349">Heme</keyword>
<dbReference type="InterPro" id="IPR050651">
    <property type="entry name" value="Plant_Cytochrome_P450_Monoox"/>
</dbReference>
<proteinExistence type="inferred from homology"/>
<dbReference type="GO" id="GO:0020037">
    <property type="term" value="F:heme binding"/>
    <property type="evidence" value="ECO:0007669"/>
    <property type="project" value="InterPro"/>
</dbReference>
<dbReference type="InterPro" id="IPR017972">
    <property type="entry name" value="Cyt_P450_CS"/>
</dbReference>
<evidence type="ECO:0000256" key="1">
    <source>
        <dbReference type="ARBA" id="ARBA00010617"/>
    </source>
</evidence>
<organism evidence="9 10">
    <name type="scientific">Acer yangbiense</name>
    <dbReference type="NCBI Taxonomy" id="1000413"/>
    <lineage>
        <taxon>Eukaryota</taxon>
        <taxon>Viridiplantae</taxon>
        <taxon>Streptophyta</taxon>
        <taxon>Embryophyta</taxon>
        <taxon>Tracheophyta</taxon>
        <taxon>Spermatophyta</taxon>
        <taxon>Magnoliopsida</taxon>
        <taxon>eudicotyledons</taxon>
        <taxon>Gunneridae</taxon>
        <taxon>Pentapetalae</taxon>
        <taxon>rosids</taxon>
        <taxon>malvids</taxon>
        <taxon>Sapindales</taxon>
        <taxon>Sapindaceae</taxon>
        <taxon>Hippocastanoideae</taxon>
        <taxon>Acereae</taxon>
        <taxon>Acer</taxon>
    </lineage>
</organism>
<dbReference type="GO" id="GO:0004497">
    <property type="term" value="F:monooxygenase activity"/>
    <property type="evidence" value="ECO:0007669"/>
    <property type="project" value="UniProtKB-KW"/>
</dbReference>
<sequence>MKKRFGALGMNVIVRMIAGKRYLGTDEEESSRFQKALGDFFPLVGLVLVSDTVPFLGWLDVVNGYIGFHIPAGTWLFVNLWKLHRDPSIWLNPSEFIPERFLNYHANLDARGQHFEYLPFSSGRRKCPGISFELQVLHLTLARLFHAFELGTVSDTIVDMSEGPGLTIPKATPLEVIVTPRLPSMLYDFNKQEE</sequence>
<dbReference type="SUPFAM" id="SSF48264">
    <property type="entry name" value="Cytochrome P450"/>
    <property type="match status" value="1"/>
</dbReference>
<evidence type="ECO:0000256" key="7">
    <source>
        <dbReference type="PIRSR" id="PIRSR602401-1"/>
    </source>
</evidence>
<keyword evidence="10" id="KW-1185">Reference proteome</keyword>
<dbReference type="GO" id="GO:0005506">
    <property type="term" value="F:iron ion binding"/>
    <property type="evidence" value="ECO:0007669"/>
    <property type="project" value="InterPro"/>
</dbReference>
<gene>
    <name evidence="9" type="ORF">EZV62_022103</name>
</gene>
<dbReference type="Proteomes" id="UP000323000">
    <property type="component" value="Chromosome 10"/>
</dbReference>
<keyword evidence="3 7" id="KW-0479">Metal-binding</keyword>
<dbReference type="Gene3D" id="1.10.630.10">
    <property type="entry name" value="Cytochrome P450"/>
    <property type="match status" value="1"/>
</dbReference>
<evidence type="ECO:0008006" key="11">
    <source>
        <dbReference type="Google" id="ProtNLM"/>
    </source>
</evidence>
<evidence type="ECO:0000313" key="9">
    <source>
        <dbReference type="EMBL" id="TXG52934.1"/>
    </source>
</evidence>
<evidence type="ECO:0000256" key="3">
    <source>
        <dbReference type="ARBA" id="ARBA00022723"/>
    </source>
</evidence>
<dbReference type="InterPro" id="IPR002401">
    <property type="entry name" value="Cyt_P450_E_grp-I"/>
</dbReference>
<dbReference type="PANTHER" id="PTHR47947">
    <property type="entry name" value="CYTOCHROME P450 82C3-RELATED"/>
    <property type="match status" value="1"/>
</dbReference>
<dbReference type="PRINTS" id="PR00463">
    <property type="entry name" value="EP450I"/>
</dbReference>
<evidence type="ECO:0000256" key="8">
    <source>
        <dbReference type="RuleBase" id="RU000461"/>
    </source>
</evidence>
<feature type="binding site" description="axial binding residue" evidence="7">
    <location>
        <position position="127"/>
    </location>
    <ligand>
        <name>heme</name>
        <dbReference type="ChEBI" id="CHEBI:30413"/>
    </ligand>
    <ligandPart>
        <name>Fe</name>
        <dbReference type="ChEBI" id="CHEBI:18248"/>
    </ligandPart>
</feature>
<reference evidence="10" key="1">
    <citation type="journal article" date="2019" name="Gigascience">
        <title>De novo genome assembly of the endangered Acer yangbiense, a plant species with extremely small populations endemic to Yunnan Province, China.</title>
        <authorList>
            <person name="Yang J."/>
            <person name="Wariss H.M."/>
            <person name="Tao L."/>
            <person name="Zhang R."/>
            <person name="Yun Q."/>
            <person name="Hollingsworth P."/>
            <person name="Dao Z."/>
            <person name="Luo G."/>
            <person name="Guo H."/>
            <person name="Ma Y."/>
            <person name="Sun W."/>
        </authorList>
    </citation>
    <scope>NUCLEOTIDE SEQUENCE [LARGE SCALE GENOMIC DNA]</scope>
    <source>
        <strain evidence="10">cv. Malutang</strain>
    </source>
</reference>
<dbReference type="OrthoDB" id="2789670at2759"/>
<dbReference type="EMBL" id="VAHF01000010">
    <property type="protein sequence ID" value="TXG52934.1"/>
    <property type="molecule type" value="Genomic_DNA"/>
</dbReference>
<comment type="caution">
    <text evidence="9">The sequence shown here is derived from an EMBL/GenBank/DDBJ whole genome shotgun (WGS) entry which is preliminary data.</text>
</comment>
<keyword evidence="6 8" id="KW-0503">Monooxygenase</keyword>
<keyword evidence="4 8" id="KW-0560">Oxidoreductase</keyword>
<dbReference type="Pfam" id="PF00067">
    <property type="entry name" value="p450"/>
    <property type="match status" value="1"/>
</dbReference>
<keyword evidence="5 7" id="KW-0408">Iron</keyword>
<comment type="cofactor">
    <cofactor evidence="7">
        <name>heme</name>
        <dbReference type="ChEBI" id="CHEBI:30413"/>
    </cofactor>
</comment>
<evidence type="ECO:0000256" key="2">
    <source>
        <dbReference type="ARBA" id="ARBA00022617"/>
    </source>
</evidence>
<evidence type="ECO:0000313" key="10">
    <source>
        <dbReference type="Proteomes" id="UP000323000"/>
    </source>
</evidence>
<protein>
    <recommendedName>
        <fullName evidence="11">Cytochrome P450</fullName>
    </recommendedName>
</protein>
<dbReference type="InterPro" id="IPR036396">
    <property type="entry name" value="Cyt_P450_sf"/>
</dbReference>
<dbReference type="AlphaFoldDB" id="A0A5C7H7H7"/>
<dbReference type="GO" id="GO:0046246">
    <property type="term" value="P:terpene biosynthetic process"/>
    <property type="evidence" value="ECO:0007669"/>
    <property type="project" value="TreeGrafter"/>
</dbReference>
<evidence type="ECO:0000256" key="5">
    <source>
        <dbReference type="ARBA" id="ARBA00023004"/>
    </source>
</evidence>
<evidence type="ECO:0000256" key="4">
    <source>
        <dbReference type="ARBA" id="ARBA00023002"/>
    </source>
</evidence>